<feature type="transmembrane region" description="Helical" evidence="7">
    <location>
        <begin position="115"/>
        <end position="138"/>
    </location>
</feature>
<evidence type="ECO:0000256" key="8">
    <source>
        <dbReference type="SAM" id="MobiDB-lite"/>
    </source>
</evidence>
<keyword evidence="5 7" id="KW-1133">Transmembrane helix</keyword>
<protein>
    <recommendedName>
        <fullName evidence="7">Small-conductance mechanosensitive channel</fullName>
    </recommendedName>
</protein>
<keyword evidence="7" id="KW-0406">Ion transport</keyword>
<feature type="compositionally biased region" description="Basic and acidic residues" evidence="8">
    <location>
        <begin position="406"/>
        <end position="424"/>
    </location>
</feature>
<dbReference type="SUPFAM" id="SSF82861">
    <property type="entry name" value="Mechanosensitive channel protein MscS (YggB), transmembrane region"/>
    <property type="match status" value="1"/>
</dbReference>
<dbReference type="InterPro" id="IPR011066">
    <property type="entry name" value="MscS_channel_C_sf"/>
</dbReference>
<feature type="domain" description="BON" evidence="9">
    <location>
        <begin position="33"/>
        <end position="99"/>
    </location>
</feature>
<dbReference type="Pfam" id="PF04972">
    <property type="entry name" value="BON"/>
    <property type="match status" value="1"/>
</dbReference>
<dbReference type="Gene3D" id="3.30.1340.30">
    <property type="match status" value="1"/>
</dbReference>
<evidence type="ECO:0000256" key="7">
    <source>
        <dbReference type="RuleBase" id="RU369025"/>
    </source>
</evidence>
<comment type="subcellular location">
    <subcellularLocation>
        <location evidence="7">Cell inner membrane</location>
        <topology evidence="7">Multi-pass membrane protein</topology>
    </subcellularLocation>
    <subcellularLocation>
        <location evidence="1">Cell membrane</location>
        <topology evidence="1">Multi-pass membrane protein</topology>
    </subcellularLocation>
</comment>
<evidence type="ECO:0000259" key="9">
    <source>
        <dbReference type="PROSITE" id="PS50914"/>
    </source>
</evidence>
<dbReference type="PROSITE" id="PS50914">
    <property type="entry name" value="BON"/>
    <property type="match status" value="1"/>
</dbReference>
<dbReference type="InterPro" id="IPR007055">
    <property type="entry name" value="BON_dom"/>
</dbReference>
<sequence>MLLLLTLSTGAYAEIEVAEGSLDGDLYSNPSQHDANISKRLKRIYAQFPGLAEVEVKVDAGVVTLSGNVLAKDVAVKAAEIAGRLPQVVAVNNTLQQESAIGERVNPALEKARSLLTAFITWLPLVLAALLWLGVFFWLARVVSKLDRLFGRVTPNIFVARIAAQIAGMLTFIFGLYTVLELFGATAILGTLLGAAGVVGLALGFALKDSVENFISSLMLSVRQPFSANDLVRIDEYQGFVSRLTTRATILLTFEGNHVRLPNSLVFKAVIINYTRHAQRRFDFVVGVSTDIDLNHAETLALDTLDGMEGVLKDPKPQALIEALGDSNVVLHIYAWIDQTQYSYVKVKSEAIRLIKVCFDEAEIGMPEPTYNLKWLGAKGITLSEAPEAEAPSRPKPPQASPVAESRPKGAADLRPETDIKQQLDADQASNDENLLDDNAKKEI</sequence>
<evidence type="ECO:0000256" key="6">
    <source>
        <dbReference type="ARBA" id="ARBA00023136"/>
    </source>
</evidence>
<comment type="subunit">
    <text evidence="7">Homoheptamer.</text>
</comment>
<dbReference type="Pfam" id="PF00924">
    <property type="entry name" value="MS_channel_2nd"/>
    <property type="match status" value="1"/>
</dbReference>
<dbReference type="InterPro" id="IPR006685">
    <property type="entry name" value="MscS_channel_2nd"/>
</dbReference>
<evidence type="ECO:0000256" key="4">
    <source>
        <dbReference type="ARBA" id="ARBA00022692"/>
    </source>
</evidence>
<dbReference type="Gene3D" id="3.30.70.100">
    <property type="match status" value="1"/>
</dbReference>
<dbReference type="PANTHER" id="PTHR30221">
    <property type="entry name" value="SMALL-CONDUCTANCE MECHANOSENSITIVE CHANNEL"/>
    <property type="match status" value="1"/>
</dbReference>
<dbReference type="EMBL" id="BAABBO010000001">
    <property type="protein sequence ID" value="GAA3950729.1"/>
    <property type="molecule type" value="Genomic_DNA"/>
</dbReference>
<gene>
    <name evidence="10" type="ORF">GCM10022278_07320</name>
</gene>
<dbReference type="InterPro" id="IPR049278">
    <property type="entry name" value="MS_channel_C"/>
</dbReference>
<dbReference type="Proteomes" id="UP001501337">
    <property type="component" value="Unassembled WGS sequence"/>
</dbReference>
<evidence type="ECO:0000256" key="5">
    <source>
        <dbReference type="ARBA" id="ARBA00022989"/>
    </source>
</evidence>
<dbReference type="PANTHER" id="PTHR30221:SF1">
    <property type="entry name" value="SMALL-CONDUCTANCE MECHANOSENSITIVE CHANNEL"/>
    <property type="match status" value="1"/>
</dbReference>
<dbReference type="Gene3D" id="1.10.287.1260">
    <property type="match status" value="1"/>
</dbReference>
<dbReference type="Pfam" id="PF21082">
    <property type="entry name" value="MS_channel_3rd"/>
    <property type="match status" value="1"/>
</dbReference>
<evidence type="ECO:0000313" key="11">
    <source>
        <dbReference type="Proteomes" id="UP001501337"/>
    </source>
</evidence>
<keyword evidence="6 7" id="KW-0472">Membrane</keyword>
<keyword evidence="4 7" id="KW-0812">Transmembrane</keyword>
<keyword evidence="11" id="KW-1185">Reference proteome</keyword>
<dbReference type="SUPFAM" id="SSF82689">
    <property type="entry name" value="Mechanosensitive channel protein MscS (YggB), C-terminal domain"/>
    <property type="match status" value="1"/>
</dbReference>
<evidence type="ECO:0000256" key="3">
    <source>
        <dbReference type="ARBA" id="ARBA00022475"/>
    </source>
</evidence>
<evidence type="ECO:0000313" key="10">
    <source>
        <dbReference type="EMBL" id="GAA3950729.1"/>
    </source>
</evidence>
<dbReference type="InterPro" id="IPR045275">
    <property type="entry name" value="MscS_archaea/bacteria_type"/>
</dbReference>
<keyword evidence="3" id="KW-1003">Cell membrane</keyword>
<proteinExistence type="inferred from homology"/>
<comment type="caution">
    <text evidence="7">Lacks conserved residue(s) required for the propagation of feature annotation.</text>
</comment>
<reference evidence="11" key="1">
    <citation type="journal article" date="2019" name="Int. J. Syst. Evol. Microbiol.">
        <title>The Global Catalogue of Microorganisms (GCM) 10K type strain sequencing project: providing services to taxonomists for standard genome sequencing and annotation.</title>
        <authorList>
            <consortium name="The Broad Institute Genomics Platform"/>
            <consortium name="The Broad Institute Genome Sequencing Center for Infectious Disease"/>
            <person name="Wu L."/>
            <person name="Ma J."/>
        </authorList>
    </citation>
    <scope>NUCLEOTIDE SEQUENCE [LARGE SCALE GENOMIC DNA]</scope>
    <source>
        <strain evidence="11">JCM 17555</strain>
    </source>
</reference>
<accession>A0ABP7NN53</accession>
<feature type="transmembrane region" description="Helical" evidence="7">
    <location>
        <begin position="158"/>
        <end position="177"/>
    </location>
</feature>
<dbReference type="InterPro" id="IPR023408">
    <property type="entry name" value="MscS_beta-dom_sf"/>
</dbReference>
<keyword evidence="7" id="KW-0813">Transport</keyword>
<dbReference type="InterPro" id="IPR010920">
    <property type="entry name" value="LSM_dom_sf"/>
</dbReference>
<name>A0ABP7NN53_9GAMM</name>
<comment type="function">
    <text evidence="7">Mechanosensitive channel that participates in the regulation of osmotic pressure changes within the cell, opening in response to stretch forces in the membrane lipid bilayer, without the need for other proteins. Contributes to normal resistance to hypoosmotic shock. Forms an ion channel of 1.0 nanosiemens conductance with a slight preference for anions.</text>
</comment>
<evidence type="ECO:0000256" key="2">
    <source>
        <dbReference type="ARBA" id="ARBA00008017"/>
    </source>
</evidence>
<feature type="transmembrane region" description="Helical" evidence="7">
    <location>
        <begin position="183"/>
        <end position="207"/>
    </location>
</feature>
<comment type="caution">
    <text evidence="10">The sequence shown here is derived from an EMBL/GenBank/DDBJ whole genome shotgun (WGS) entry which is preliminary data.</text>
</comment>
<feature type="region of interest" description="Disordered" evidence="8">
    <location>
        <begin position="386"/>
        <end position="444"/>
    </location>
</feature>
<dbReference type="InterPro" id="IPR011014">
    <property type="entry name" value="MscS_channel_TM-2"/>
</dbReference>
<evidence type="ECO:0000256" key="1">
    <source>
        <dbReference type="ARBA" id="ARBA00004651"/>
    </source>
</evidence>
<comment type="similarity">
    <text evidence="2 7">Belongs to the MscS (TC 1.A.23) family.</text>
</comment>
<dbReference type="Gene3D" id="2.30.30.60">
    <property type="match status" value="1"/>
</dbReference>
<dbReference type="SUPFAM" id="SSF50182">
    <property type="entry name" value="Sm-like ribonucleoproteins"/>
    <property type="match status" value="1"/>
</dbReference>
<organism evidence="10 11">
    <name type="scientific">Allohahella marinimesophila</name>
    <dbReference type="NCBI Taxonomy" id="1054972"/>
    <lineage>
        <taxon>Bacteria</taxon>
        <taxon>Pseudomonadati</taxon>
        <taxon>Pseudomonadota</taxon>
        <taxon>Gammaproteobacteria</taxon>
        <taxon>Oceanospirillales</taxon>
        <taxon>Hahellaceae</taxon>
        <taxon>Allohahella</taxon>
    </lineage>
</organism>
<keyword evidence="7" id="KW-0997">Cell inner membrane</keyword>
<keyword evidence="7" id="KW-0407">Ion channel</keyword>